<keyword evidence="2" id="KW-1185">Reference proteome</keyword>
<protein>
    <recommendedName>
        <fullName evidence="3">HNH endonuclease</fullName>
    </recommendedName>
</protein>
<evidence type="ECO:0000313" key="2">
    <source>
        <dbReference type="Proteomes" id="UP000616346"/>
    </source>
</evidence>
<dbReference type="RefSeq" id="WP_191710841.1">
    <property type="nucleotide sequence ID" value="NZ_JACSPQ010000053.1"/>
</dbReference>
<accession>A0ABR8VEX1</accession>
<comment type="caution">
    <text evidence="1">The sequence shown here is derived from an EMBL/GenBank/DDBJ whole genome shotgun (WGS) entry which is preliminary data.</text>
</comment>
<reference evidence="1 2" key="1">
    <citation type="submission" date="2020-08" db="EMBL/GenBank/DDBJ databases">
        <title>A Genomic Blueprint of the Chicken Gut Microbiome.</title>
        <authorList>
            <person name="Gilroy R."/>
            <person name="Ravi A."/>
            <person name="Getino M."/>
            <person name="Pursley I."/>
            <person name="Horton D.L."/>
            <person name="Alikhan N.-F."/>
            <person name="Baker D."/>
            <person name="Gharbi K."/>
            <person name="Hall N."/>
            <person name="Watson M."/>
            <person name="Adriaenssens E.M."/>
            <person name="Foster-Nyarko E."/>
            <person name="Jarju S."/>
            <person name="Secka A."/>
            <person name="Antonio M."/>
            <person name="Oren A."/>
            <person name="Chaudhuri R."/>
            <person name="La Ragione R.M."/>
            <person name="Hildebrand F."/>
            <person name="Pallen M.J."/>
        </authorList>
    </citation>
    <scope>NUCLEOTIDE SEQUENCE [LARGE SCALE GENOMIC DNA]</scope>
    <source>
        <strain evidence="1 2">Sa1YUN3</strain>
    </source>
</reference>
<dbReference type="EMBL" id="JACSPQ010000053">
    <property type="protein sequence ID" value="MBD8003245.1"/>
    <property type="molecule type" value="Genomic_DNA"/>
</dbReference>
<organism evidence="1 2">
    <name type="scientific">Phocaeicola faecium</name>
    <dbReference type="NCBI Taxonomy" id="2762213"/>
    <lineage>
        <taxon>Bacteria</taxon>
        <taxon>Pseudomonadati</taxon>
        <taxon>Bacteroidota</taxon>
        <taxon>Bacteroidia</taxon>
        <taxon>Bacteroidales</taxon>
        <taxon>Bacteroidaceae</taxon>
        <taxon>Phocaeicola</taxon>
    </lineage>
</organism>
<sequence length="355" mass="41410">MDMTITILLILLSISLLTVLFTYTTFSLLKKRKNNSITTTNTLEINTETSSSIPPKEIAEHSSNITIPKEVEIDIEKIKTESSTTLFPLQSSIITTGENEYYKGLLQDDRWIQKRERRKRMDNYICQNCYNTIKLNDINELLKYVDFPKVADIIISVFNKESASLQYNSENLKNQSSYDTYKLYNLNEANYIPKYNIYLNKYHLGMFSFCWSDWKTIALAGNILIISSKELSNNDVSTVQFKSIKCEPFETKKYYDCDTIFVQYTKGNTTNDNIYLTFCYNYITGIDYNKRLVMLTKNDFAIIFPLYKLNSSETLEVHHKKYSRSHLPWDVKDEDLITLCHSCHIEANKKAISIE</sequence>
<name>A0ABR8VEX1_9BACT</name>
<gene>
    <name evidence="1" type="ORF">H9626_13725</name>
</gene>
<proteinExistence type="predicted"/>
<evidence type="ECO:0000313" key="1">
    <source>
        <dbReference type="EMBL" id="MBD8003245.1"/>
    </source>
</evidence>
<dbReference type="Proteomes" id="UP000616346">
    <property type="component" value="Unassembled WGS sequence"/>
</dbReference>
<evidence type="ECO:0008006" key="3">
    <source>
        <dbReference type="Google" id="ProtNLM"/>
    </source>
</evidence>